<comment type="caution">
    <text evidence="3">The sequence shown here is derived from an EMBL/GenBank/DDBJ whole genome shotgun (WGS) entry which is preliminary data.</text>
</comment>
<organism evidence="3 4">
    <name type="scientific">Meridianimarinicoccus marinus</name>
    <dbReference type="NCBI Taxonomy" id="3231483"/>
    <lineage>
        <taxon>Bacteria</taxon>
        <taxon>Pseudomonadati</taxon>
        <taxon>Pseudomonadota</taxon>
        <taxon>Alphaproteobacteria</taxon>
        <taxon>Rhodobacterales</taxon>
        <taxon>Paracoccaceae</taxon>
        <taxon>Meridianimarinicoccus</taxon>
    </lineage>
</organism>
<name>A0ABV3L2C9_9RHOB</name>
<sequence length="236" mass="25197">MRGFLLGGLVLAGLAGPAQAETATYNVSFAGIRAGILAFDGAEKGGRYAVNGAARPSGLLKALFDASVDTHAAGRVQGNSYRPANAREITRDDGDTVTRTVSFSGSGVPSYTRTPPRKKPPAHAAPAAQQKGTVDTTTAAYAILRDRPAHLACKLDIEIFDGAKRHRIRLQDPAPTRNGLTCSGTYSRVAGFSPEEMAERVNWPLSMDYEQMANGTMRVTGLTFPTSFGKARIRRR</sequence>
<feature type="region of interest" description="Disordered" evidence="1">
    <location>
        <begin position="89"/>
        <end position="132"/>
    </location>
</feature>
<evidence type="ECO:0000313" key="4">
    <source>
        <dbReference type="Proteomes" id="UP001553161"/>
    </source>
</evidence>
<evidence type="ECO:0000313" key="3">
    <source>
        <dbReference type="EMBL" id="MEV8465724.1"/>
    </source>
</evidence>
<keyword evidence="4" id="KW-1185">Reference proteome</keyword>
<dbReference type="Proteomes" id="UP001553161">
    <property type="component" value="Unassembled WGS sequence"/>
</dbReference>
<feature type="signal peptide" evidence="2">
    <location>
        <begin position="1"/>
        <end position="20"/>
    </location>
</feature>
<keyword evidence="2" id="KW-0732">Signal</keyword>
<dbReference type="InterPro" id="IPR021457">
    <property type="entry name" value="DUF3108"/>
</dbReference>
<feature type="compositionally biased region" description="Polar residues" evidence="1">
    <location>
        <begin position="102"/>
        <end position="111"/>
    </location>
</feature>
<dbReference type="RefSeq" id="WP_366191372.1">
    <property type="nucleotide sequence ID" value="NZ_JBFBVU010000002.1"/>
</dbReference>
<evidence type="ECO:0000256" key="2">
    <source>
        <dbReference type="SAM" id="SignalP"/>
    </source>
</evidence>
<feature type="chain" id="PRO_5047340543" evidence="2">
    <location>
        <begin position="21"/>
        <end position="236"/>
    </location>
</feature>
<dbReference type="EMBL" id="JBFBVU010000002">
    <property type="protein sequence ID" value="MEV8465724.1"/>
    <property type="molecule type" value="Genomic_DNA"/>
</dbReference>
<reference evidence="3 4" key="1">
    <citation type="submission" date="2024-07" db="EMBL/GenBank/DDBJ databases">
        <authorList>
            <person name="Kang M."/>
        </authorList>
    </citation>
    <scope>NUCLEOTIDE SEQUENCE [LARGE SCALE GENOMIC DNA]</scope>
    <source>
        <strain evidence="3 4">DFM31</strain>
    </source>
</reference>
<dbReference type="Pfam" id="PF11306">
    <property type="entry name" value="DUF3108"/>
    <property type="match status" value="1"/>
</dbReference>
<protein>
    <submittedName>
        <fullName evidence="3">DUF3108 domain-containing protein</fullName>
    </submittedName>
</protein>
<accession>A0ABV3L2C9</accession>
<gene>
    <name evidence="3" type="ORF">AB0T83_02875</name>
</gene>
<evidence type="ECO:0000256" key="1">
    <source>
        <dbReference type="SAM" id="MobiDB-lite"/>
    </source>
</evidence>
<proteinExistence type="predicted"/>